<dbReference type="HOGENOM" id="CLU_3053398_0_0_1"/>
<protein>
    <submittedName>
        <fullName evidence="1 2">Uncharacterized protein</fullName>
    </submittedName>
</protein>
<evidence type="ECO:0000313" key="2">
    <source>
        <dbReference type="EnsemblPlants" id="KEH31909"/>
    </source>
</evidence>
<reference evidence="1 3" key="2">
    <citation type="journal article" date="2014" name="BMC Genomics">
        <title>An improved genome release (version Mt4.0) for the model legume Medicago truncatula.</title>
        <authorList>
            <person name="Tang H."/>
            <person name="Krishnakumar V."/>
            <person name="Bidwell S."/>
            <person name="Rosen B."/>
            <person name="Chan A."/>
            <person name="Zhou S."/>
            <person name="Gentzbittel L."/>
            <person name="Childs K.L."/>
            <person name="Yandell M."/>
            <person name="Gundlach H."/>
            <person name="Mayer K.F."/>
            <person name="Schwartz D.C."/>
            <person name="Town C.D."/>
        </authorList>
    </citation>
    <scope>GENOME REANNOTATION</scope>
    <source>
        <strain evidence="1">A17</strain>
        <strain evidence="2 3">cv. Jemalong A17</strain>
    </source>
</reference>
<name>A0A072UQ29_MEDTR</name>
<proteinExistence type="predicted"/>
<sequence>MPFFTLYFLLLKNEEKRVVTSDSRFSSFSSGIFLGYLLLKVDGDDMKMKKRRRR</sequence>
<dbReference type="EMBL" id="CM001220">
    <property type="protein sequence ID" value="KEH31909.1"/>
    <property type="molecule type" value="Genomic_DNA"/>
</dbReference>
<evidence type="ECO:0000313" key="1">
    <source>
        <dbReference type="EMBL" id="KEH31909.1"/>
    </source>
</evidence>
<organism evidence="1 3">
    <name type="scientific">Medicago truncatula</name>
    <name type="common">Barrel medic</name>
    <name type="synonym">Medicago tribuloides</name>
    <dbReference type="NCBI Taxonomy" id="3880"/>
    <lineage>
        <taxon>Eukaryota</taxon>
        <taxon>Viridiplantae</taxon>
        <taxon>Streptophyta</taxon>
        <taxon>Embryophyta</taxon>
        <taxon>Tracheophyta</taxon>
        <taxon>Spermatophyta</taxon>
        <taxon>Magnoliopsida</taxon>
        <taxon>eudicotyledons</taxon>
        <taxon>Gunneridae</taxon>
        <taxon>Pentapetalae</taxon>
        <taxon>rosids</taxon>
        <taxon>fabids</taxon>
        <taxon>Fabales</taxon>
        <taxon>Fabaceae</taxon>
        <taxon>Papilionoideae</taxon>
        <taxon>50 kb inversion clade</taxon>
        <taxon>NPAAA clade</taxon>
        <taxon>Hologalegina</taxon>
        <taxon>IRL clade</taxon>
        <taxon>Trifolieae</taxon>
        <taxon>Medicago</taxon>
    </lineage>
</organism>
<evidence type="ECO:0000313" key="3">
    <source>
        <dbReference type="Proteomes" id="UP000002051"/>
    </source>
</evidence>
<dbReference type="Proteomes" id="UP000002051">
    <property type="component" value="Chromosome 4"/>
</dbReference>
<accession>A0A072UQ29</accession>
<keyword evidence="3" id="KW-1185">Reference proteome</keyword>
<reference evidence="2" key="3">
    <citation type="submission" date="2015-04" db="UniProtKB">
        <authorList>
            <consortium name="EnsemblPlants"/>
        </authorList>
    </citation>
    <scope>IDENTIFICATION</scope>
    <source>
        <strain evidence="2">cv. Jemalong A17</strain>
    </source>
</reference>
<dbReference type="EnsemblPlants" id="KEH31909">
    <property type="protein sequence ID" value="KEH31909"/>
    <property type="gene ID" value="MTR_4g107875"/>
</dbReference>
<reference evidence="1 3" key="1">
    <citation type="journal article" date="2011" name="Nature">
        <title>The Medicago genome provides insight into the evolution of rhizobial symbioses.</title>
        <authorList>
            <person name="Young N.D."/>
            <person name="Debelle F."/>
            <person name="Oldroyd G.E."/>
            <person name="Geurts R."/>
            <person name="Cannon S.B."/>
            <person name="Udvardi M.K."/>
            <person name="Benedito V.A."/>
            <person name="Mayer K.F."/>
            <person name="Gouzy J."/>
            <person name="Schoof H."/>
            <person name="Van de Peer Y."/>
            <person name="Proost S."/>
            <person name="Cook D.R."/>
            <person name="Meyers B.C."/>
            <person name="Spannagl M."/>
            <person name="Cheung F."/>
            <person name="De Mita S."/>
            <person name="Krishnakumar V."/>
            <person name="Gundlach H."/>
            <person name="Zhou S."/>
            <person name="Mudge J."/>
            <person name="Bharti A.K."/>
            <person name="Murray J.D."/>
            <person name="Naoumkina M.A."/>
            <person name="Rosen B."/>
            <person name="Silverstein K.A."/>
            <person name="Tang H."/>
            <person name="Rombauts S."/>
            <person name="Zhao P.X."/>
            <person name="Zhou P."/>
            <person name="Barbe V."/>
            <person name="Bardou P."/>
            <person name="Bechner M."/>
            <person name="Bellec A."/>
            <person name="Berger A."/>
            <person name="Berges H."/>
            <person name="Bidwell S."/>
            <person name="Bisseling T."/>
            <person name="Choisne N."/>
            <person name="Couloux A."/>
            <person name="Denny R."/>
            <person name="Deshpande S."/>
            <person name="Dai X."/>
            <person name="Doyle J.J."/>
            <person name="Dudez A.M."/>
            <person name="Farmer A.D."/>
            <person name="Fouteau S."/>
            <person name="Franken C."/>
            <person name="Gibelin C."/>
            <person name="Gish J."/>
            <person name="Goldstein S."/>
            <person name="Gonzalez A.J."/>
            <person name="Green P.J."/>
            <person name="Hallab A."/>
            <person name="Hartog M."/>
            <person name="Hua A."/>
            <person name="Humphray S.J."/>
            <person name="Jeong D.H."/>
            <person name="Jing Y."/>
            <person name="Jocker A."/>
            <person name="Kenton S.M."/>
            <person name="Kim D.J."/>
            <person name="Klee K."/>
            <person name="Lai H."/>
            <person name="Lang C."/>
            <person name="Lin S."/>
            <person name="Macmil S.L."/>
            <person name="Magdelenat G."/>
            <person name="Matthews L."/>
            <person name="McCorrison J."/>
            <person name="Monaghan E.L."/>
            <person name="Mun J.H."/>
            <person name="Najar F.Z."/>
            <person name="Nicholson C."/>
            <person name="Noirot C."/>
            <person name="O'Bleness M."/>
            <person name="Paule C.R."/>
            <person name="Poulain J."/>
            <person name="Prion F."/>
            <person name="Qin B."/>
            <person name="Qu C."/>
            <person name="Retzel E.F."/>
            <person name="Riddle C."/>
            <person name="Sallet E."/>
            <person name="Samain S."/>
            <person name="Samson N."/>
            <person name="Sanders I."/>
            <person name="Saurat O."/>
            <person name="Scarpelli C."/>
            <person name="Schiex T."/>
            <person name="Segurens B."/>
            <person name="Severin A.J."/>
            <person name="Sherrier D.J."/>
            <person name="Shi R."/>
            <person name="Sims S."/>
            <person name="Singer S.R."/>
            <person name="Sinharoy S."/>
            <person name="Sterck L."/>
            <person name="Viollet A."/>
            <person name="Wang B.B."/>
            <person name="Wang K."/>
            <person name="Wang M."/>
            <person name="Wang X."/>
            <person name="Warfsmann J."/>
            <person name="Weissenbach J."/>
            <person name="White D.D."/>
            <person name="White J.D."/>
            <person name="Wiley G.B."/>
            <person name="Wincker P."/>
            <person name="Xing Y."/>
            <person name="Yang L."/>
            <person name="Yao Z."/>
            <person name="Ying F."/>
            <person name="Zhai J."/>
            <person name="Zhou L."/>
            <person name="Zuber A."/>
            <person name="Denarie J."/>
            <person name="Dixon R.A."/>
            <person name="May G.D."/>
            <person name="Schwartz D.C."/>
            <person name="Rogers J."/>
            <person name="Quetier F."/>
            <person name="Town C.D."/>
            <person name="Roe B.A."/>
        </authorList>
    </citation>
    <scope>NUCLEOTIDE SEQUENCE [LARGE SCALE GENOMIC DNA]</scope>
    <source>
        <strain evidence="1">A17</strain>
        <strain evidence="2 3">cv. Jemalong A17</strain>
    </source>
</reference>
<dbReference type="AlphaFoldDB" id="A0A072UQ29"/>
<gene>
    <name evidence="1" type="ordered locus">MTR_4g107875</name>
</gene>